<dbReference type="GO" id="GO:0050454">
    <property type="term" value="F:coenzyme F420 hydrogenase activity"/>
    <property type="evidence" value="ECO:0007669"/>
    <property type="project" value="UniProtKB-EC"/>
</dbReference>
<sequence>MDRNTLNGDLTTGFRKLKSDILDKGLCTGCSICTVMCRLENIAFDGHPVMRQECASCQLCNIVCPRAGEVSRNLQKEWDTLDRHAIIRSARSTDEGILKVCQDGGVTTSLLWYALNAGLIKGAVVSGVKDLKPIPMIATTYEELVSSAGVRYSPSPTFQALLYHSRDGGSNGRNHSTKLGLVGTPCQVLAMRNMQMPDMEGAILEPSDSIEFIIGLFCMEQFDSKLTEYLRNKMDLQNAKKFKMTKDGLIINFADGSKALVEHAEIKRFVRSNCRICADFTSKYADISVGSAGSPAGWTTMIIRSEIGRSIYYGALRCGFIAENPRSPKMQVIENLSGKKMERSAKSRLD</sequence>
<dbReference type="Gene3D" id="3.30.70.20">
    <property type="match status" value="1"/>
</dbReference>
<organism evidence="2 3">
    <name type="scientific">Candidatus Methanoperedens nitratireducens</name>
    <dbReference type="NCBI Taxonomy" id="1392998"/>
    <lineage>
        <taxon>Archaea</taxon>
        <taxon>Methanobacteriati</taxon>
        <taxon>Methanobacteriota</taxon>
        <taxon>Stenosarchaea group</taxon>
        <taxon>Methanomicrobia</taxon>
        <taxon>Methanosarcinales</taxon>
        <taxon>ANME-2 cluster</taxon>
        <taxon>Candidatus Methanoperedentaceae</taxon>
        <taxon>Candidatus Methanoperedens</taxon>
    </lineage>
</organism>
<evidence type="ECO:0000313" key="2">
    <source>
        <dbReference type="EMBL" id="KCZ71672.1"/>
    </source>
</evidence>
<dbReference type="InterPro" id="IPR017900">
    <property type="entry name" value="4Fe4S_Fe_S_CS"/>
</dbReference>
<name>A0A062V2S4_9EURY</name>
<comment type="caution">
    <text evidence="2">The sequence shown here is derived from an EMBL/GenBank/DDBJ whole genome shotgun (WGS) entry which is preliminary data.</text>
</comment>
<dbReference type="AlphaFoldDB" id="A0A062V2S4"/>
<dbReference type="Pfam" id="PF04432">
    <property type="entry name" value="FrhB_FdhB_C"/>
    <property type="match status" value="1"/>
</dbReference>
<dbReference type="Pfam" id="PF04422">
    <property type="entry name" value="FrhB_FdhB_N"/>
    <property type="match status" value="1"/>
</dbReference>
<dbReference type="Proteomes" id="UP000027153">
    <property type="component" value="Unassembled WGS sequence"/>
</dbReference>
<proteinExistence type="predicted"/>
<dbReference type="RefSeq" id="WP_048091766.1">
    <property type="nucleotide sequence ID" value="NZ_JMIY01000005.1"/>
</dbReference>
<dbReference type="GO" id="GO:0052592">
    <property type="term" value="F:oxidoreductase activity, acting on CH or CH2 groups, with an iron-sulfur protein as acceptor"/>
    <property type="evidence" value="ECO:0007669"/>
    <property type="project" value="TreeGrafter"/>
</dbReference>
<feature type="domain" description="4Fe-4S ferredoxin-type" evidence="1">
    <location>
        <begin position="18"/>
        <end position="47"/>
    </location>
</feature>
<evidence type="ECO:0000259" key="1">
    <source>
        <dbReference type="PROSITE" id="PS51379"/>
    </source>
</evidence>
<keyword evidence="2" id="KW-0560">Oxidoreductase</keyword>
<dbReference type="EMBL" id="JMIY01000005">
    <property type="protein sequence ID" value="KCZ71672.1"/>
    <property type="molecule type" value="Genomic_DNA"/>
</dbReference>
<protein>
    <submittedName>
        <fullName evidence="2">Coenzyme F420-reducing hydrogenase, beta subunit</fullName>
        <ecNumber evidence="2">1.12.98.1</ecNumber>
    </submittedName>
</protein>
<dbReference type="OrthoDB" id="37898at2157"/>
<gene>
    <name evidence="2" type="ORF">ANME2D_02408</name>
</gene>
<dbReference type="InterPro" id="IPR017896">
    <property type="entry name" value="4Fe4S_Fe-S-bd"/>
</dbReference>
<dbReference type="InterPro" id="IPR007516">
    <property type="entry name" value="Co_F420_Hydgase/DH_bsu_N"/>
</dbReference>
<dbReference type="PANTHER" id="PTHR31332:SF0">
    <property type="entry name" value="7-HYDROXYMETHYL CHLOROPHYLL A REDUCTASE, CHLOROPLASTIC"/>
    <property type="match status" value="1"/>
</dbReference>
<dbReference type="PROSITE" id="PS51379">
    <property type="entry name" value="4FE4S_FER_2"/>
    <property type="match status" value="1"/>
</dbReference>
<accession>A0A062V2S4</accession>
<dbReference type="InterPro" id="IPR007525">
    <property type="entry name" value="FrhB_FdhB_C"/>
</dbReference>
<reference evidence="2 3" key="1">
    <citation type="journal article" date="2013" name="Nature">
        <title>Anaerobic oxidation of methane coupled to nitrate reduction in a novel archaeal lineage.</title>
        <authorList>
            <person name="Haroon M.F."/>
            <person name="Hu S."/>
            <person name="Shi Y."/>
            <person name="Imelfort M."/>
            <person name="Keller J."/>
            <person name="Hugenholtz P."/>
            <person name="Yuan Z."/>
            <person name="Tyson G.W."/>
        </authorList>
    </citation>
    <scope>NUCLEOTIDE SEQUENCE [LARGE SCALE GENOMIC DNA]</scope>
    <source>
        <strain evidence="2 3">ANME-2d</strain>
    </source>
</reference>
<keyword evidence="3" id="KW-1185">Reference proteome</keyword>
<dbReference type="InterPro" id="IPR045220">
    <property type="entry name" value="FRHB/FDHB/HCAR-like"/>
</dbReference>
<dbReference type="EC" id="1.12.98.1" evidence="2"/>
<evidence type="ECO:0000313" key="3">
    <source>
        <dbReference type="Proteomes" id="UP000027153"/>
    </source>
</evidence>
<dbReference type="PANTHER" id="PTHR31332">
    <property type="entry name" value="7-HYDROXYMETHYL CHLOROPHYLL A REDUCTASE, CHLOROPLASTIC"/>
    <property type="match status" value="1"/>
</dbReference>
<dbReference type="SUPFAM" id="SSF54862">
    <property type="entry name" value="4Fe-4S ferredoxins"/>
    <property type="match status" value="1"/>
</dbReference>
<dbReference type="PROSITE" id="PS00198">
    <property type="entry name" value="4FE4S_FER_1"/>
    <property type="match status" value="1"/>
</dbReference>